<dbReference type="EMBL" id="JBHTCG010000007">
    <property type="protein sequence ID" value="MFC7383227.1"/>
    <property type="molecule type" value="Genomic_DNA"/>
</dbReference>
<feature type="active site" description="Nucleophile" evidence="9">
    <location>
        <position position="276"/>
    </location>
</feature>
<evidence type="ECO:0000256" key="5">
    <source>
        <dbReference type="ARBA" id="ARBA00022801"/>
    </source>
</evidence>
<feature type="domain" description="GH10" evidence="12">
    <location>
        <begin position="43"/>
        <end position="342"/>
    </location>
</feature>
<feature type="signal peptide" evidence="11">
    <location>
        <begin position="1"/>
        <end position="36"/>
    </location>
</feature>
<evidence type="ECO:0000256" key="9">
    <source>
        <dbReference type="PROSITE-ProRule" id="PRU10061"/>
    </source>
</evidence>
<comment type="similarity">
    <text evidence="2 10">Belongs to the glycosyl hydrolase 10 (cellulase F) family.</text>
</comment>
<name>A0ABW2P403_9ACTN</name>
<keyword evidence="3" id="KW-0858">Xylan degradation</keyword>
<gene>
    <name evidence="13" type="ORF">ACFQSB_13485</name>
</gene>
<reference evidence="14" key="1">
    <citation type="journal article" date="2019" name="Int. J. Syst. Evol. Microbiol.">
        <title>The Global Catalogue of Microorganisms (GCM) 10K type strain sequencing project: providing services to taxonomists for standard genome sequencing and annotation.</title>
        <authorList>
            <consortium name="The Broad Institute Genomics Platform"/>
            <consortium name="The Broad Institute Genome Sequencing Center for Infectious Disease"/>
            <person name="Wu L."/>
            <person name="Ma J."/>
        </authorList>
    </citation>
    <scope>NUCLEOTIDE SEQUENCE [LARGE SCALE GENOMIC DNA]</scope>
    <source>
        <strain evidence="14">CECT 7649</strain>
    </source>
</reference>
<evidence type="ECO:0000256" key="8">
    <source>
        <dbReference type="ARBA" id="ARBA00023326"/>
    </source>
</evidence>
<feature type="chain" id="PRO_5046479071" description="Beta-xylanase" evidence="11">
    <location>
        <begin position="37"/>
        <end position="363"/>
    </location>
</feature>
<dbReference type="PROSITE" id="PS51760">
    <property type="entry name" value="GH10_2"/>
    <property type="match status" value="1"/>
</dbReference>
<proteinExistence type="inferred from homology"/>
<dbReference type="RefSeq" id="WP_380826669.1">
    <property type="nucleotide sequence ID" value="NZ_JBHTCG010000007.1"/>
</dbReference>
<evidence type="ECO:0000256" key="7">
    <source>
        <dbReference type="ARBA" id="ARBA00023295"/>
    </source>
</evidence>
<dbReference type="Pfam" id="PF00331">
    <property type="entry name" value="Glyco_hydro_10"/>
    <property type="match status" value="1"/>
</dbReference>
<keyword evidence="4 11" id="KW-0732">Signal</keyword>
<dbReference type="SUPFAM" id="SSF51445">
    <property type="entry name" value="(Trans)glycosidases"/>
    <property type="match status" value="1"/>
</dbReference>
<comment type="catalytic activity">
    <reaction evidence="1 10">
        <text>Endohydrolysis of (1-&gt;4)-beta-D-xylosidic linkages in xylans.</text>
        <dbReference type="EC" id="3.2.1.8"/>
    </reaction>
</comment>
<dbReference type="InterPro" id="IPR031158">
    <property type="entry name" value="GH10_AS"/>
</dbReference>
<evidence type="ECO:0000256" key="1">
    <source>
        <dbReference type="ARBA" id="ARBA00000681"/>
    </source>
</evidence>
<evidence type="ECO:0000256" key="6">
    <source>
        <dbReference type="ARBA" id="ARBA00023277"/>
    </source>
</evidence>
<evidence type="ECO:0000256" key="10">
    <source>
        <dbReference type="RuleBase" id="RU361174"/>
    </source>
</evidence>
<keyword evidence="14" id="KW-1185">Reference proteome</keyword>
<evidence type="ECO:0000259" key="12">
    <source>
        <dbReference type="PROSITE" id="PS51760"/>
    </source>
</evidence>
<accession>A0ABW2P403</accession>
<dbReference type="InterPro" id="IPR017853">
    <property type="entry name" value="GH"/>
</dbReference>
<comment type="caution">
    <text evidence="13">The sequence shown here is derived from an EMBL/GenBank/DDBJ whole genome shotgun (WGS) entry which is preliminary data.</text>
</comment>
<dbReference type="PANTHER" id="PTHR31490:SF88">
    <property type="entry name" value="BETA-XYLANASE"/>
    <property type="match status" value="1"/>
</dbReference>
<keyword evidence="5 10" id="KW-0378">Hydrolase</keyword>
<evidence type="ECO:0000256" key="3">
    <source>
        <dbReference type="ARBA" id="ARBA00022651"/>
    </source>
</evidence>
<evidence type="ECO:0000313" key="14">
    <source>
        <dbReference type="Proteomes" id="UP001596496"/>
    </source>
</evidence>
<protein>
    <recommendedName>
        <fullName evidence="10">Beta-xylanase</fullName>
        <ecNumber evidence="10">3.2.1.8</ecNumber>
    </recommendedName>
</protein>
<sequence length="363" mass="37609">MAGNPGSEVAMRRSLARAAIAAFAVIGAVASPPLTAAPAGAAAATLGGAAAATGRYFGAAVGASHLGEAPYAAVLDREFTSVTPENEMHWDAVEPVRGQFNFTPADAIVAHAQSKGMRVRGHSLVDSPHTAWTGNLLTAQDTYQALTAHIAAVAGHFRGKIHSWDVVNEAFADSGGVRPGLFQRRLGDSYIETAFRAARAADPAARLCLNDYGIEDPAAAKTRGVLAMVKDFKTRGVPIDCVGLESHFTATTPVPAGYAQTIAQFAALGVEVQITELDIEGSGAAQAQAYGRAVTACVSVPRCTGVTVWGVTDRYSWRSGGTPLPFDRDYNKKQAYYSALSAFAICGAPAAAADGAVAAARRC</sequence>
<dbReference type="PANTHER" id="PTHR31490">
    <property type="entry name" value="GLYCOSYL HYDROLASE"/>
    <property type="match status" value="1"/>
</dbReference>
<evidence type="ECO:0000256" key="4">
    <source>
        <dbReference type="ARBA" id="ARBA00022729"/>
    </source>
</evidence>
<keyword evidence="6 10" id="KW-0119">Carbohydrate metabolism</keyword>
<dbReference type="SMART" id="SM00633">
    <property type="entry name" value="Glyco_10"/>
    <property type="match status" value="1"/>
</dbReference>
<dbReference type="InterPro" id="IPR044846">
    <property type="entry name" value="GH10"/>
</dbReference>
<evidence type="ECO:0000313" key="13">
    <source>
        <dbReference type="EMBL" id="MFC7383227.1"/>
    </source>
</evidence>
<dbReference type="InterPro" id="IPR001000">
    <property type="entry name" value="GH10_dom"/>
</dbReference>
<keyword evidence="8 10" id="KW-0624">Polysaccharide degradation</keyword>
<dbReference type="PRINTS" id="PR00134">
    <property type="entry name" value="GLHYDRLASE10"/>
</dbReference>
<dbReference type="EC" id="3.2.1.8" evidence="10"/>
<evidence type="ECO:0000256" key="2">
    <source>
        <dbReference type="ARBA" id="ARBA00007495"/>
    </source>
</evidence>
<keyword evidence="7 10" id="KW-0326">Glycosidase</keyword>
<dbReference type="Proteomes" id="UP001596496">
    <property type="component" value="Unassembled WGS sequence"/>
</dbReference>
<dbReference type="Gene3D" id="3.20.20.80">
    <property type="entry name" value="Glycosidases"/>
    <property type="match status" value="1"/>
</dbReference>
<evidence type="ECO:0000256" key="11">
    <source>
        <dbReference type="SAM" id="SignalP"/>
    </source>
</evidence>
<organism evidence="13 14">
    <name type="scientific">Sphaerisporangium rhizosphaerae</name>
    <dbReference type="NCBI Taxonomy" id="2269375"/>
    <lineage>
        <taxon>Bacteria</taxon>
        <taxon>Bacillati</taxon>
        <taxon>Actinomycetota</taxon>
        <taxon>Actinomycetes</taxon>
        <taxon>Streptosporangiales</taxon>
        <taxon>Streptosporangiaceae</taxon>
        <taxon>Sphaerisporangium</taxon>
    </lineage>
</organism>
<dbReference type="PROSITE" id="PS00591">
    <property type="entry name" value="GH10_1"/>
    <property type="match status" value="1"/>
</dbReference>